<feature type="chain" id="PRO_5012665626" evidence="1">
    <location>
        <begin position="20"/>
        <end position="401"/>
    </location>
</feature>
<dbReference type="PANTHER" id="PTHR12147:SF26">
    <property type="entry name" value="PEPTIDASE M28 DOMAIN-CONTAINING PROTEIN"/>
    <property type="match status" value="1"/>
</dbReference>
<evidence type="ECO:0000259" key="3">
    <source>
        <dbReference type="Pfam" id="PF18962"/>
    </source>
</evidence>
<dbReference type="PANTHER" id="PTHR12147">
    <property type="entry name" value="METALLOPEPTIDASE M28 FAMILY MEMBER"/>
    <property type="match status" value="1"/>
</dbReference>
<keyword evidence="5" id="KW-1185">Reference proteome</keyword>
<evidence type="ECO:0000313" key="4">
    <source>
        <dbReference type="EMBL" id="SMG13844.1"/>
    </source>
</evidence>
<dbReference type="GO" id="GO:0004177">
    <property type="term" value="F:aminopeptidase activity"/>
    <property type="evidence" value="ECO:0007669"/>
    <property type="project" value="UniProtKB-KW"/>
</dbReference>
<keyword evidence="4" id="KW-0378">Hydrolase</keyword>
<proteinExistence type="predicted"/>
<dbReference type="NCBIfam" id="TIGR04183">
    <property type="entry name" value="Por_Secre_tail"/>
    <property type="match status" value="1"/>
</dbReference>
<reference evidence="5" key="1">
    <citation type="submission" date="2017-04" db="EMBL/GenBank/DDBJ databases">
        <authorList>
            <person name="Varghese N."/>
            <person name="Submissions S."/>
        </authorList>
    </citation>
    <scope>NUCLEOTIDE SEQUENCE [LARGE SCALE GENOMIC DNA]</scope>
    <source>
        <strain evidence="5">DSM 4125</strain>
    </source>
</reference>
<organism evidence="4 5">
    <name type="scientific">Marivirga sericea</name>
    <dbReference type="NCBI Taxonomy" id="1028"/>
    <lineage>
        <taxon>Bacteria</taxon>
        <taxon>Pseudomonadati</taxon>
        <taxon>Bacteroidota</taxon>
        <taxon>Cytophagia</taxon>
        <taxon>Cytophagales</taxon>
        <taxon>Marivirgaceae</taxon>
        <taxon>Marivirga</taxon>
    </lineage>
</organism>
<dbReference type="Proteomes" id="UP000193804">
    <property type="component" value="Unassembled WGS sequence"/>
</dbReference>
<dbReference type="InterPro" id="IPR026444">
    <property type="entry name" value="Secre_tail"/>
</dbReference>
<feature type="domain" description="Peptidase M28" evidence="2">
    <location>
        <begin position="114"/>
        <end position="300"/>
    </location>
</feature>
<evidence type="ECO:0000256" key="1">
    <source>
        <dbReference type="SAM" id="SignalP"/>
    </source>
</evidence>
<feature type="signal peptide" evidence="1">
    <location>
        <begin position="1"/>
        <end position="19"/>
    </location>
</feature>
<dbReference type="EMBL" id="FXAW01000001">
    <property type="protein sequence ID" value="SMG13844.1"/>
    <property type="molecule type" value="Genomic_DNA"/>
</dbReference>
<gene>
    <name evidence="4" type="ORF">SAMN05661096_00634</name>
</gene>
<feature type="domain" description="Secretion system C-terminal sorting" evidence="3">
    <location>
        <begin position="327"/>
        <end position="390"/>
    </location>
</feature>
<dbReference type="SUPFAM" id="SSF53187">
    <property type="entry name" value="Zn-dependent exopeptidases"/>
    <property type="match status" value="1"/>
</dbReference>
<evidence type="ECO:0000259" key="2">
    <source>
        <dbReference type="Pfam" id="PF04389"/>
    </source>
</evidence>
<sequence length="401" mass="44724">MYMKLKFIFLLIALLNLNALTGWTQNSTVQSIVEKVELDSLTFFVKQLSGEEKVFINGVADTIYSRHIDQDGNEKAFQFIKQKLFSYGHEIDSQQFSTNGKNLFGIKTGTVFPDRKLIIGAHYDNRPAINIAPGADDNASGAAAVIEAARIFSRYDFPFTIVFAFWDEEEQGLIGSKAYTSFAAANGDSIIGYINLDMLGWDGNEDFVADLHTRPIAGSIQLAEKASEVNSRYSVGLNLNFVNPGIGATDHAAFWSNGFTAIGINEEYSNDFNPFYHSPADSLGQFNLQFYEKCTKLAIATLAECALDRNLVLSAKEQPFAKEMFKVYPNPVGHYLTIKKVTQGLNEYEVKVYNEMGQFIQMSSSNENININVSSYPTGTYILRISSIKGHPLETKTWIKL</sequence>
<dbReference type="GO" id="GO:0008235">
    <property type="term" value="F:metalloexopeptidase activity"/>
    <property type="evidence" value="ECO:0007669"/>
    <property type="project" value="InterPro"/>
</dbReference>
<keyword evidence="4" id="KW-0031">Aminopeptidase</keyword>
<dbReference type="InterPro" id="IPR045175">
    <property type="entry name" value="M28_fam"/>
</dbReference>
<evidence type="ECO:0000313" key="5">
    <source>
        <dbReference type="Proteomes" id="UP000193804"/>
    </source>
</evidence>
<dbReference type="Pfam" id="PF18962">
    <property type="entry name" value="Por_Secre_tail"/>
    <property type="match status" value="1"/>
</dbReference>
<dbReference type="InterPro" id="IPR007484">
    <property type="entry name" value="Peptidase_M28"/>
</dbReference>
<dbReference type="Gene3D" id="3.40.630.10">
    <property type="entry name" value="Zn peptidases"/>
    <property type="match status" value="1"/>
</dbReference>
<dbReference type="GO" id="GO:0006508">
    <property type="term" value="P:proteolysis"/>
    <property type="evidence" value="ECO:0007669"/>
    <property type="project" value="InterPro"/>
</dbReference>
<dbReference type="OrthoDB" id="9789219at2"/>
<accession>A0A1X7IGC4</accession>
<name>A0A1X7IGC4_9BACT</name>
<dbReference type="Pfam" id="PF04389">
    <property type="entry name" value="Peptidase_M28"/>
    <property type="match status" value="1"/>
</dbReference>
<keyword evidence="1" id="KW-0732">Signal</keyword>
<keyword evidence="4" id="KW-0645">Protease</keyword>
<dbReference type="AlphaFoldDB" id="A0A1X7IGC4"/>
<dbReference type="STRING" id="1028.SAMN05661096_00634"/>
<protein>
    <submittedName>
        <fullName evidence="4">Leucyl aminopeptidase</fullName>
    </submittedName>
</protein>